<sequence>MKTIKNKFIIGIMGLGLLGLNACTENLEEINTDLNFPEVVPTNMIFSEANRMFVDNTRDGWWSARMTLPWMQYSAQLAYTEEDSYQYRETQTTNGWNIIYRQTQNLKSIIDFCENPETSVQMAAYGNLDNQIAASRVMLAYMFDQLASHFGDIPYWSYGTTDPDFQALQIDEYLQPKYAPQSKVYADILKELKEASEQFNTSEPVFTSGDNIYGGDAVKWKKFANSLRLRIANRIKSVYPEANSHINDAIASGVFTSNADNAVHSFYSSSTEASPFWQTFFVDNRTDFATNSEFINLLKGESGDYGVDPRLQKMAAPIGVEPADVTSGNYSETSDLSQYKGMPYGLPAGRVADNGVVGLTSFVSAEILSPTYGEVLMEYSEVEFLLSEVNNWSQSNYEAGVRASMEKWGVAPSAIDAYVANLPAANMEHVITQKYIALYMQPQEAWCEYRRTGYPDGDILLLPGGTGNELNGDPYVFVPMMSGNVIATDIPYRVRYPQSELNTNANNYNDAVQAMGGADEINVKLWWDVN</sequence>
<gene>
    <name evidence="1" type="ORF">ABID46_000419</name>
</gene>
<comment type="caution">
    <text evidence="1">The sequence shown here is derived from an EMBL/GenBank/DDBJ whole genome shotgun (WGS) entry which is preliminary data.</text>
</comment>
<dbReference type="Gene3D" id="1.25.40.390">
    <property type="match status" value="1"/>
</dbReference>
<dbReference type="Proteomes" id="UP001549146">
    <property type="component" value="Unassembled WGS sequence"/>
</dbReference>
<evidence type="ECO:0008006" key="3">
    <source>
        <dbReference type="Google" id="ProtNLM"/>
    </source>
</evidence>
<dbReference type="RefSeq" id="WP_354506495.1">
    <property type="nucleotide sequence ID" value="NZ_JBEPMO010000002.1"/>
</dbReference>
<protein>
    <recommendedName>
        <fullName evidence="3">Starch-binding associating with outer membrane</fullName>
    </recommendedName>
</protein>
<organism evidence="1 2">
    <name type="scientific">Moheibacter stercoris</name>
    <dbReference type="NCBI Taxonomy" id="1628251"/>
    <lineage>
        <taxon>Bacteria</taxon>
        <taxon>Pseudomonadati</taxon>
        <taxon>Bacteroidota</taxon>
        <taxon>Flavobacteriia</taxon>
        <taxon>Flavobacteriales</taxon>
        <taxon>Weeksellaceae</taxon>
        <taxon>Moheibacter</taxon>
    </lineage>
</organism>
<keyword evidence="2" id="KW-1185">Reference proteome</keyword>
<name>A0ABV2LQK5_9FLAO</name>
<dbReference type="SUPFAM" id="SSF48452">
    <property type="entry name" value="TPR-like"/>
    <property type="match status" value="1"/>
</dbReference>
<accession>A0ABV2LQK5</accession>
<dbReference type="InterPro" id="IPR041662">
    <property type="entry name" value="SusD-like_2"/>
</dbReference>
<dbReference type="Pfam" id="PF12771">
    <property type="entry name" value="SusD-like_2"/>
    <property type="match status" value="1"/>
</dbReference>
<dbReference type="InterPro" id="IPR011990">
    <property type="entry name" value="TPR-like_helical_dom_sf"/>
</dbReference>
<evidence type="ECO:0000313" key="1">
    <source>
        <dbReference type="EMBL" id="MET3730860.1"/>
    </source>
</evidence>
<proteinExistence type="predicted"/>
<dbReference type="EMBL" id="JBEPMO010000002">
    <property type="protein sequence ID" value="MET3730860.1"/>
    <property type="molecule type" value="Genomic_DNA"/>
</dbReference>
<evidence type="ECO:0000313" key="2">
    <source>
        <dbReference type="Proteomes" id="UP001549146"/>
    </source>
</evidence>
<reference evidence="1 2" key="1">
    <citation type="submission" date="2024-06" db="EMBL/GenBank/DDBJ databases">
        <title>Genomic Encyclopedia of Type Strains, Phase IV (KMG-IV): sequencing the most valuable type-strain genomes for metagenomic binning, comparative biology and taxonomic classification.</title>
        <authorList>
            <person name="Goeker M."/>
        </authorList>
    </citation>
    <scope>NUCLEOTIDE SEQUENCE [LARGE SCALE GENOMIC DNA]</scope>
    <source>
        <strain evidence="1 2">DSM 29388</strain>
    </source>
</reference>